<accession>A0ACC1RB65</accession>
<organism evidence="1 2">
    <name type="scientific">Fusarium decemcellulare</name>
    <dbReference type="NCBI Taxonomy" id="57161"/>
    <lineage>
        <taxon>Eukaryota</taxon>
        <taxon>Fungi</taxon>
        <taxon>Dikarya</taxon>
        <taxon>Ascomycota</taxon>
        <taxon>Pezizomycotina</taxon>
        <taxon>Sordariomycetes</taxon>
        <taxon>Hypocreomycetidae</taxon>
        <taxon>Hypocreales</taxon>
        <taxon>Nectriaceae</taxon>
        <taxon>Fusarium</taxon>
        <taxon>Fusarium decemcellulare species complex</taxon>
    </lineage>
</organism>
<proteinExistence type="predicted"/>
<dbReference type="EMBL" id="JANRMS010004783">
    <property type="protein sequence ID" value="KAJ3505930.1"/>
    <property type="molecule type" value="Genomic_DNA"/>
</dbReference>
<evidence type="ECO:0000313" key="2">
    <source>
        <dbReference type="Proteomes" id="UP001148629"/>
    </source>
</evidence>
<reference evidence="1" key="1">
    <citation type="submission" date="2022-08" db="EMBL/GenBank/DDBJ databases">
        <title>Genome Sequence of Fusarium decemcellulare.</title>
        <authorList>
            <person name="Buettner E."/>
        </authorList>
    </citation>
    <scope>NUCLEOTIDE SEQUENCE</scope>
    <source>
        <strain evidence="1">Babe19</strain>
    </source>
</reference>
<keyword evidence="2" id="KW-1185">Reference proteome</keyword>
<comment type="caution">
    <text evidence="1">The sequence shown here is derived from an EMBL/GenBank/DDBJ whole genome shotgun (WGS) entry which is preliminary data.</text>
</comment>
<protein>
    <submittedName>
        <fullName evidence="1">Uncharacterized protein</fullName>
    </submittedName>
</protein>
<evidence type="ECO:0000313" key="1">
    <source>
        <dbReference type="EMBL" id="KAJ3505930.1"/>
    </source>
</evidence>
<dbReference type="Proteomes" id="UP001148629">
    <property type="component" value="Unassembled WGS sequence"/>
</dbReference>
<name>A0ACC1RB65_9HYPO</name>
<gene>
    <name evidence="1" type="ORF">NM208_g16137</name>
</gene>
<sequence length="253" mass="27641">METPFSGRRRFDARRRYAVFSLCPSIAPRLDSLSPLDVRLAVRRKSGCLCWINPRCWDFAAPSKSRIRTTLLSVDVADGPMGEWALTAYRDATKSRLELMVRALASTESLTTLALMKEGYLGRTAKGTSAPGTAVVSWPVSATYCNPVLQSDEPAPLPVTDPDLAGTRHNIAHGQTDPGPSKMSLLDLASFLWHPRLAEAKASLLPDPDTGHGTVSTAPCLNLRDPLSPSPSRSPIHNRNHNHPQSIARPRPY</sequence>